<evidence type="ECO:0000256" key="7">
    <source>
        <dbReference type="ARBA" id="ARBA00022695"/>
    </source>
</evidence>
<evidence type="ECO:0000256" key="1">
    <source>
        <dbReference type="ARBA" id="ARBA00004496"/>
    </source>
</evidence>
<protein>
    <recommendedName>
        <fullName evidence="10">L-threonylcarbamoyladenylate synthase</fullName>
        <ecNumber evidence="3">2.7.7.87</ecNumber>
    </recommendedName>
    <alternativeName>
        <fullName evidence="10">L-threonylcarbamoyladenylate synthase</fullName>
    </alternativeName>
</protein>
<gene>
    <name evidence="13" type="ORF">HF843_06180</name>
</gene>
<dbReference type="GO" id="GO:0005737">
    <property type="term" value="C:cytoplasm"/>
    <property type="evidence" value="ECO:0007669"/>
    <property type="project" value="UniProtKB-SubCell"/>
</dbReference>
<reference evidence="13 14" key="1">
    <citation type="submission" date="2020-04" db="EMBL/GenBank/DDBJ databases">
        <authorList>
            <person name="Hitch T.C.A."/>
            <person name="Wylensek D."/>
            <person name="Clavel T."/>
        </authorList>
    </citation>
    <scope>NUCLEOTIDE SEQUENCE [LARGE SCALE GENOMIC DNA]</scope>
    <source>
        <strain evidence="13 14">WCA-130-P53-4B</strain>
    </source>
</reference>
<dbReference type="InterPro" id="IPR050156">
    <property type="entry name" value="TC-AMP_synthase_SUA5"/>
</dbReference>
<dbReference type="InterPro" id="IPR017945">
    <property type="entry name" value="DHBP_synth_RibB-like_a/b_dom"/>
</dbReference>
<comment type="similarity">
    <text evidence="2">Belongs to the SUA5 family.</text>
</comment>
<accession>A0A848D7W8</accession>
<sequence length="246" mass="26014">MTAMIAAGRVRHVWTRWCNSDGTIGGVMGEVCTVNEESIARAARIIKQGGVVVIPTDTVYGIACDPFNQQAIDRIYALKQRPRYKALQVIMADVDALDDLGLYLPAPLNRLAAAFLPGAFSPIAIAQDDCRLKTIRRESDGRATQGIRVPNSVLTLRILRATGPVAASSANRSGDESAQSIDEAVAAFGDQVDLYLDGGPTQGHVASTVVAADPTERDGISILREGVIPQAVVREALHINGGGLGA</sequence>
<keyword evidence="6" id="KW-0819">tRNA processing</keyword>
<comment type="catalytic activity">
    <reaction evidence="11">
        <text>L-threonine + hydrogencarbonate + ATP = L-threonylcarbamoyladenylate + diphosphate + H2O</text>
        <dbReference type="Rhea" id="RHEA:36407"/>
        <dbReference type="ChEBI" id="CHEBI:15377"/>
        <dbReference type="ChEBI" id="CHEBI:17544"/>
        <dbReference type="ChEBI" id="CHEBI:30616"/>
        <dbReference type="ChEBI" id="CHEBI:33019"/>
        <dbReference type="ChEBI" id="CHEBI:57926"/>
        <dbReference type="ChEBI" id="CHEBI:73682"/>
        <dbReference type="EC" id="2.7.7.87"/>
    </reaction>
</comment>
<dbReference type="GO" id="GO:0061710">
    <property type="term" value="F:L-threonylcarbamoyladenylate synthase"/>
    <property type="evidence" value="ECO:0007669"/>
    <property type="project" value="UniProtKB-EC"/>
</dbReference>
<dbReference type="InterPro" id="IPR006070">
    <property type="entry name" value="Sua5-like_dom"/>
</dbReference>
<dbReference type="GO" id="GO:0000049">
    <property type="term" value="F:tRNA binding"/>
    <property type="evidence" value="ECO:0007669"/>
    <property type="project" value="TreeGrafter"/>
</dbReference>
<evidence type="ECO:0000256" key="5">
    <source>
        <dbReference type="ARBA" id="ARBA00022679"/>
    </source>
</evidence>
<keyword evidence="7" id="KW-0548">Nucleotidyltransferase</keyword>
<dbReference type="SUPFAM" id="SSF55821">
    <property type="entry name" value="YrdC/RibB"/>
    <property type="match status" value="1"/>
</dbReference>
<evidence type="ECO:0000256" key="10">
    <source>
        <dbReference type="ARBA" id="ARBA00029774"/>
    </source>
</evidence>
<dbReference type="EC" id="2.7.7.87" evidence="3"/>
<feature type="domain" description="YrdC-like" evidence="12">
    <location>
        <begin position="36"/>
        <end position="228"/>
    </location>
</feature>
<dbReference type="GO" id="GO:0003725">
    <property type="term" value="F:double-stranded RNA binding"/>
    <property type="evidence" value="ECO:0007669"/>
    <property type="project" value="InterPro"/>
</dbReference>
<evidence type="ECO:0000256" key="3">
    <source>
        <dbReference type="ARBA" id="ARBA00012584"/>
    </source>
</evidence>
<keyword evidence="5" id="KW-0808">Transferase</keyword>
<evidence type="ECO:0000256" key="9">
    <source>
        <dbReference type="ARBA" id="ARBA00022840"/>
    </source>
</evidence>
<dbReference type="GO" id="GO:0006450">
    <property type="term" value="P:regulation of translational fidelity"/>
    <property type="evidence" value="ECO:0007669"/>
    <property type="project" value="TreeGrafter"/>
</dbReference>
<evidence type="ECO:0000313" key="13">
    <source>
        <dbReference type="EMBL" id="NMF02757.1"/>
    </source>
</evidence>
<evidence type="ECO:0000256" key="4">
    <source>
        <dbReference type="ARBA" id="ARBA00022490"/>
    </source>
</evidence>
<keyword evidence="4" id="KW-0963">Cytoplasm</keyword>
<organism evidence="13 14">
    <name type="scientific">Bifidobacterium boum</name>
    <dbReference type="NCBI Taxonomy" id="78343"/>
    <lineage>
        <taxon>Bacteria</taxon>
        <taxon>Bacillati</taxon>
        <taxon>Actinomycetota</taxon>
        <taxon>Actinomycetes</taxon>
        <taxon>Bifidobacteriales</taxon>
        <taxon>Bifidobacteriaceae</taxon>
        <taxon>Bifidobacterium</taxon>
    </lineage>
</organism>
<proteinExistence type="inferred from homology"/>
<dbReference type="Proteomes" id="UP000583419">
    <property type="component" value="Unassembled WGS sequence"/>
</dbReference>
<dbReference type="GO" id="GO:0005524">
    <property type="term" value="F:ATP binding"/>
    <property type="evidence" value="ECO:0007669"/>
    <property type="project" value="UniProtKB-KW"/>
</dbReference>
<dbReference type="PANTHER" id="PTHR17490:SF16">
    <property type="entry name" value="THREONYLCARBAMOYL-AMP SYNTHASE"/>
    <property type="match status" value="1"/>
</dbReference>
<name>A0A848D7W8_9BIFI</name>
<evidence type="ECO:0000259" key="12">
    <source>
        <dbReference type="PROSITE" id="PS51163"/>
    </source>
</evidence>
<dbReference type="AlphaFoldDB" id="A0A848D7W8"/>
<keyword evidence="9" id="KW-0067">ATP-binding</keyword>
<dbReference type="PANTHER" id="PTHR17490">
    <property type="entry name" value="SUA5"/>
    <property type="match status" value="1"/>
</dbReference>
<evidence type="ECO:0000256" key="11">
    <source>
        <dbReference type="ARBA" id="ARBA00048366"/>
    </source>
</evidence>
<dbReference type="GO" id="GO:0008033">
    <property type="term" value="P:tRNA processing"/>
    <property type="evidence" value="ECO:0007669"/>
    <property type="project" value="UniProtKB-KW"/>
</dbReference>
<dbReference type="Gene3D" id="3.90.870.10">
    <property type="entry name" value="DHBP synthase"/>
    <property type="match status" value="1"/>
</dbReference>
<evidence type="ECO:0000313" key="14">
    <source>
        <dbReference type="Proteomes" id="UP000583419"/>
    </source>
</evidence>
<dbReference type="NCBIfam" id="TIGR00057">
    <property type="entry name" value="L-threonylcarbamoyladenylate synthase"/>
    <property type="match status" value="1"/>
</dbReference>
<comment type="caution">
    <text evidence="13">The sequence shown here is derived from an EMBL/GenBank/DDBJ whole genome shotgun (WGS) entry which is preliminary data.</text>
</comment>
<dbReference type="PROSITE" id="PS51163">
    <property type="entry name" value="YRDC"/>
    <property type="match status" value="1"/>
</dbReference>
<keyword evidence="8" id="KW-0547">Nucleotide-binding</keyword>
<dbReference type="EMBL" id="JABAGJ010000007">
    <property type="protein sequence ID" value="NMF02757.1"/>
    <property type="molecule type" value="Genomic_DNA"/>
</dbReference>
<comment type="subcellular location">
    <subcellularLocation>
        <location evidence="1">Cytoplasm</location>
    </subcellularLocation>
</comment>
<evidence type="ECO:0000256" key="8">
    <source>
        <dbReference type="ARBA" id="ARBA00022741"/>
    </source>
</evidence>
<evidence type="ECO:0000256" key="2">
    <source>
        <dbReference type="ARBA" id="ARBA00007663"/>
    </source>
</evidence>
<evidence type="ECO:0000256" key="6">
    <source>
        <dbReference type="ARBA" id="ARBA00022694"/>
    </source>
</evidence>
<dbReference type="Pfam" id="PF01300">
    <property type="entry name" value="Sua5_yciO_yrdC"/>
    <property type="match status" value="1"/>
</dbReference>